<dbReference type="Proteomes" id="UP000708208">
    <property type="component" value="Unassembled WGS sequence"/>
</dbReference>
<dbReference type="CDD" id="cd01650">
    <property type="entry name" value="RT_nLTR_like"/>
    <property type="match status" value="1"/>
</dbReference>
<proteinExistence type="predicted"/>
<protein>
    <recommendedName>
        <fullName evidence="1">Reverse transcriptase domain-containing protein</fullName>
    </recommendedName>
</protein>
<dbReference type="AlphaFoldDB" id="A0A8J2JT64"/>
<dbReference type="Pfam" id="PF00078">
    <property type="entry name" value="RVT_1"/>
    <property type="match status" value="1"/>
</dbReference>
<comment type="caution">
    <text evidence="2">The sequence shown here is derived from an EMBL/GenBank/DDBJ whole genome shotgun (WGS) entry which is preliminary data.</text>
</comment>
<name>A0A8J2JT64_9HEXA</name>
<dbReference type="OrthoDB" id="1421278at2759"/>
<feature type="domain" description="Reverse transcriptase" evidence="1">
    <location>
        <begin position="113"/>
        <end position="376"/>
    </location>
</feature>
<organism evidence="2 3">
    <name type="scientific">Allacma fusca</name>
    <dbReference type="NCBI Taxonomy" id="39272"/>
    <lineage>
        <taxon>Eukaryota</taxon>
        <taxon>Metazoa</taxon>
        <taxon>Ecdysozoa</taxon>
        <taxon>Arthropoda</taxon>
        <taxon>Hexapoda</taxon>
        <taxon>Collembola</taxon>
        <taxon>Symphypleona</taxon>
        <taxon>Sminthuridae</taxon>
        <taxon>Allacma</taxon>
    </lineage>
</organism>
<reference evidence="2" key="1">
    <citation type="submission" date="2021-06" db="EMBL/GenBank/DDBJ databases">
        <authorList>
            <person name="Hodson N. C."/>
            <person name="Mongue J. A."/>
            <person name="Jaron S. K."/>
        </authorList>
    </citation>
    <scope>NUCLEOTIDE SEQUENCE</scope>
</reference>
<dbReference type="PROSITE" id="PS50878">
    <property type="entry name" value="RT_POL"/>
    <property type="match status" value="1"/>
</dbReference>
<gene>
    <name evidence="2" type="ORF">AFUS01_LOCUS15770</name>
</gene>
<dbReference type="EMBL" id="CAJVCH010141370">
    <property type="protein sequence ID" value="CAG7726893.1"/>
    <property type="molecule type" value="Genomic_DNA"/>
</dbReference>
<dbReference type="InterPro" id="IPR000477">
    <property type="entry name" value="RT_dom"/>
</dbReference>
<accession>A0A8J2JT64</accession>
<sequence>MIQDILSNCKNPSQFWRTIRSFRTNSNCGNAVKLSDWENFYQSALPHRTPNSSQQIFTNIVSELDALFAINELKDSLSSLSIGKSPGPDYIPNVLLKNLPDNMLSALLEIFNKALLSGNSPVVWSAIEMVMIFKKGERELPINYRGIALINTITKLFTSMLCRRITSWAESNNKLPESQAGFRKGRGCLNQIFTRMAVIQIKLRTKGGKRFALFVDFQRAFDSIPHDKLWEKLHLLGLSARVLNILRSIYDKAKMKVRTPDGYTKYFEVTQGVLQGDILSPLLFALYISDLDLYMIEQGCNTVGLGGYNSLVNLLLADDTVVLSESKLSLQHKIDVLSTYCKINDLTINLSKTKIIVFRKSGPLCKSLKWYLDNKLIEIVKSYTCLGIVFSSSGRFYEAMADRMGKARAALSNVLELEQKCSTYSYNGRCKIFDSICVSTLVYAC</sequence>
<evidence type="ECO:0000313" key="2">
    <source>
        <dbReference type="EMBL" id="CAG7726893.1"/>
    </source>
</evidence>
<evidence type="ECO:0000259" key="1">
    <source>
        <dbReference type="PROSITE" id="PS50878"/>
    </source>
</evidence>
<dbReference type="PANTHER" id="PTHR47027">
    <property type="entry name" value="REVERSE TRANSCRIPTASE DOMAIN-CONTAINING PROTEIN"/>
    <property type="match status" value="1"/>
</dbReference>
<dbReference type="PANTHER" id="PTHR47027:SF20">
    <property type="entry name" value="REVERSE TRANSCRIPTASE-LIKE PROTEIN WITH RNA-DIRECTED DNA POLYMERASE DOMAIN"/>
    <property type="match status" value="1"/>
</dbReference>
<keyword evidence="3" id="KW-1185">Reference proteome</keyword>
<evidence type="ECO:0000313" key="3">
    <source>
        <dbReference type="Proteomes" id="UP000708208"/>
    </source>
</evidence>